<dbReference type="InterPro" id="IPR027417">
    <property type="entry name" value="P-loop_NTPase"/>
</dbReference>
<accession>A0AAD5KDN7</accession>
<gene>
    <name evidence="1" type="ORF">GHT06_001824</name>
</gene>
<dbReference type="Gene3D" id="3.40.50.300">
    <property type="entry name" value="P-loop containing nucleotide triphosphate hydrolases"/>
    <property type="match status" value="1"/>
</dbReference>
<dbReference type="AlphaFoldDB" id="A0AAD5KDN7"/>
<dbReference type="EMBL" id="WJBH02000296">
    <property type="protein sequence ID" value="KAI9549424.1"/>
    <property type="molecule type" value="Genomic_DNA"/>
</dbReference>
<evidence type="ECO:0008006" key="3">
    <source>
        <dbReference type="Google" id="ProtNLM"/>
    </source>
</evidence>
<evidence type="ECO:0000313" key="1">
    <source>
        <dbReference type="EMBL" id="KAI9549424.1"/>
    </source>
</evidence>
<name>A0AAD5KDN7_9CRUS</name>
<comment type="caution">
    <text evidence="1">The sequence shown here is derived from an EMBL/GenBank/DDBJ whole genome shotgun (WGS) entry which is preliminary data.</text>
</comment>
<sequence length="284" mass="31996">MEWYQLGELPTEEFAKNYKTVVLFLDEMNSAAPSVQAVGYQLILNRRIGTYQLPDNVAIIAAGNRAGDKGVTYAMPKPLANRFVHIEMRPDFASWQDWAVNNSVHPDVVGYLSSQKQDLYEFDPKSTGHAFATPRSWVFVSDLIKSQLDNETLYNLVSGSVGEGLAIKFQAHRKHAAALPNPTDILSGKVKELAVKELSAMYALTTSMCYELKDAIDNKTKTVEEFHEMVDNFLTFMMDNFETELIVMGGRIAVRTYKLPITPAKSKVFKDFLSKYQKYILAAK</sequence>
<proteinExistence type="predicted"/>
<evidence type="ECO:0000313" key="2">
    <source>
        <dbReference type="Proteomes" id="UP000820818"/>
    </source>
</evidence>
<reference evidence="1" key="1">
    <citation type="submission" date="2022-05" db="EMBL/GenBank/DDBJ databases">
        <title>A multi-omics perspective on studying reproductive biology in Daphnia sinensis.</title>
        <authorList>
            <person name="Jia J."/>
        </authorList>
    </citation>
    <scope>NUCLEOTIDE SEQUENCE</scope>
    <source>
        <strain evidence="1">WSL</strain>
    </source>
</reference>
<dbReference type="SUPFAM" id="SSF52540">
    <property type="entry name" value="P-loop containing nucleoside triphosphate hydrolases"/>
    <property type="match status" value="1"/>
</dbReference>
<dbReference type="Proteomes" id="UP000820818">
    <property type="component" value="Unassembled WGS sequence"/>
</dbReference>
<keyword evidence="2" id="KW-1185">Reference proteome</keyword>
<organism evidence="1 2">
    <name type="scientific">Daphnia sinensis</name>
    <dbReference type="NCBI Taxonomy" id="1820382"/>
    <lineage>
        <taxon>Eukaryota</taxon>
        <taxon>Metazoa</taxon>
        <taxon>Ecdysozoa</taxon>
        <taxon>Arthropoda</taxon>
        <taxon>Crustacea</taxon>
        <taxon>Branchiopoda</taxon>
        <taxon>Diplostraca</taxon>
        <taxon>Cladocera</taxon>
        <taxon>Anomopoda</taxon>
        <taxon>Daphniidae</taxon>
        <taxon>Daphnia</taxon>
        <taxon>Daphnia similis group</taxon>
    </lineage>
</organism>
<protein>
    <recommendedName>
        <fullName evidence="3">ATPase dynein-related AAA domain-containing protein</fullName>
    </recommendedName>
</protein>